<evidence type="ECO:0000313" key="3">
    <source>
        <dbReference type="Proteomes" id="UP000053593"/>
    </source>
</evidence>
<name>A0A0D0BQL0_9AGAR</name>
<feature type="coiled-coil region" evidence="1">
    <location>
        <begin position="98"/>
        <end position="134"/>
    </location>
</feature>
<accession>A0A0D0BQL0</accession>
<evidence type="ECO:0000256" key="1">
    <source>
        <dbReference type="SAM" id="Coils"/>
    </source>
</evidence>
<sequence length="464" mass="52776">MSDKSPEAIYNSLIDLGLPRELISLDDFGRVYRGPLQDAILFFSEHVRGRAGVMEARAQSFSYQRSSNERSASDIAASRLAKARQDVQIYNNLLGKKLKLAEETHAQINALKQELEAKRRIELMLETLERKEKERLKRFKEIGKMLTELKDKVPQIQHLPKENIPTPGHSFGIVEMSASKKPRYTLDTMTTLNAYHVRLARLSRSLSSIEESAESQFRFLVARKLGVEDRNSEVSRVFEEFAKVAREQAKHHVQSHSIMENNREVSRRDLDMFALKKRNTTILQDAFNLSLKLAHDSELALAFMSNFEATIASTQKKIIYSHSSAMRNYIDQLRAHSMVADESKPWLDIKPVFDQEAKRILGLNDASTSEQVLEETGRLVRIVHDTGERLQAIEIPSPLSSNENDLEILASFESSQKEMVNSSEKLLTRKIAKADLGQGLIQDIEILLNGLQDVIGPEHRGDKR</sequence>
<protein>
    <submittedName>
        <fullName evidence="2">Uncharacterized protein</fullName>
    </submittedName>
</protein>
<gene>
    <name evidence="2" type="ORF">GYMLUDRAFT_758437</name>
</gene>
<evidence type="ECO:0000313" key="2">
    <source>
        <dbReference type="EMBL" id="KIK57421.1"/>
    </source>
</evidence>
<dbReference type="OrthoDB" id="3256901at2759"/>
<dbReference type="HOGENOM" id="CLU_589320_0_0_1"/>
<reference evidence="2 3" key="1">
    <citation type="submission" date="2014-04" db="EMBL/GenBank/DDBJ databases">
        <title>Evolutionary Origins and Diversification of the Mycorrhizal Mutualists.</title>
        <authorList>
            <consortium name="DOE Joint Genome Institute"/>
            <consortium name="Mycorrhizal Genomics Consortium"/>
            <person name="Kohler A."/>
            <person name="Kuo A."/>
            <person name="Nagy L.G."/>
            <person name="Floudas D."/>
            <person name="Copeland A."/>
            <person name="Barry K.W."/>
            <person name="Cichocki N."/>
            <person name="Veneault-Fourrey C."/>
            <person name="LaButti K."/>
            <person name="Lindquist E.A."/>
            <person name="Lipzen A."/>
            <person name="Lundell T."/>
            <person name="Morin E."/>
            <person name="Murat C."/>
            <person name="Riley R."/>
            <person name="Ohm R."/>
            <person name="Sun H."/>
            <person name="Tunlid A."/>
            <person name="Henrissat B."/>
            <person name="Grigoriev I.V."/>
            <person name="Hibbett D.S."/>
            <person name="Martin F."/>
        </authorList>
    </citation>
    <scope>NUCLEOTIDE SEQUENCE [LARGE SCALE GENOMIC DNA]</scope>
    <source>
        <strain evidence="2 3">FD-317 M1</strain>
    </source>
</reference>
<organism evidence="2 3">
    <name type="scientific">Collybiopsis luxurians FD-317 M1</name>
    <dbReference type="NCBI Taxonomy" id="944289"/>
    <lineage>
        <taxon>Eukaryota</taxon>
        <taxon>Fungi</taxon>
        <taxon>Dikarya</taxon>
        <taxon>Basidiomycota</taxon>
        <taxon>Agaricomycotina</taxon>
        <taxon>Agaricomycetes</taxon>
        <taxon>Agaricomycetidae</taxon>
        <taxon>Agaricales</taxon>
        <taxon>Marasmiineae</taxon>
        <taxon>Omphalotaceae</taxon>
        <taxon>Collybiopsis</taxon>
        <taxon>Collybiopsis luxurians</taxon>
    </lineage>
</organism>
<keyword evidence="3" id="KW-1185">Reference proteome</keyword>
<dbReference type="EMBL" id="KN834791">
    <property type="protein sequence ID" value="KIK57421.1"/>
    <property type="molecule type" value="Genomic_DNA"/>
</dbReference>
<dbReference type="AlphaFoldDB" id="A0A0D0BQL0"/>
<keyword evidence="1" id="KW-0175">Coiled coil</keyword>
<proteinExistence type="predicted"/>
<dbReference type="Proteomes" id="UP000053593">
    <property type="component" value="Unassembled WGS sequence"/>
</dbReference>